<dbReference type="InterPro" id="IPR051334">
    <property type="entry name" value="SRPK"/>
</dbReference>
<dbReference type="Gene3D" id="3.30.200.20">
    <property type="entry name" value="Phosphorylase Kinase, domain 1"/>
    <property type="match status" value="1"/>
</dbReference>
<evidence type="ECO:0000256" key="7">
    <source>
        <dbReference type="ARBA" id="ARBA00047899"/>
    </source>
</evidence>
<dbReference type="Proteomes" id="UP001632038">
    <property type="component" value="Unassembled WGS sequence"/>
</dbReference>
<dbReference type="GO" id="GO:0005524">
    <property type="term" value="F:ATP binding"/>
    <property type="evidence" value="ECO:0007669"/>
    <property type="project" value="UniProtKB-KW"/>
</dbReference>
<keyword evidence="3" id="KW-0808">Transferase</keyword>
<keyword evidence="6" id="KW-0067">ATP-binding</keyword>
<evidence type="ECO:0000256" key="3">
    <source>
        <dbReference type="ARBA" id="ARBA00022679"/>
    </source>
</evidence>
<evidence type="ECO:0000256" key="1">
    <source>
        <dbReference type="ARBA" id="ARBA00012513"/>
    </source>
</evidence>
<reference evidence="10" key="1">
    <citation type="journal article" date="2024" name="IScience">
        <title>Strigolactones Initiate the Formation of Haustorium-like Structures in Castilleja.</title>
        <authorList>
            <person name="Buerger M."/>
            <person name="Peterson D."/>
            <person name="Chory J."/>
        </authorList>
    </citation>
    <scope>NUCLEOTIDE SEQUENCE [LARGE SCALE GENOMIC DNA]</scope>
</reference>
<keyword evidence="4" id="KW-0547">Nucleotide-binding</keyword>
<keyword evidence="5" id="KW-0418">Kinase</keyword>
<dbReference type="GO" id="GO:0004674">
    <property type="term" value="F:protein serine/threonine kinase activity"/>
    <property type="evidence" value="ECO:0007669"/>
    <property type="project" value="UniProtKB-KW"/>
</dbReference>
<dbReference type="EMBL" id="JAVIJP010000162">
    <property type="protein sequence ID" value="KAL3613208.1"/>
    <property type="molecule type" value="Genomic_DNA"/>
</dbReference>
<evidence type="ECO:0000256" key="5">
    <source>
        <dbReference type="ARBA" id="ARBA00022777"/>
    </source>
</evidence>
<dbReference type="AlphaFoldDB" id="A0ABD3B791"/>
<comment type="catalytic activity">
    <reaction evidence="8">
        <text>L-seryl-[protein] + ATP = O-phospho-L-seryl-[protein] + ADP + H(+)</text>
        <dbReference type="Rhea" id="RHEA:17989"/>
        <dbReference type="Rhea" id="RHEA-COMP:9863"/>
        <dbReference type="Rhea" id="RHEA-COMP:11604"/>
        <dbReference type="ChEBI" id="CHEBI:15378"/>
        <dbReference type="ChEBI" id="CHEBI:29999"/>
        <dbReference type="ChEBI" id="CHEBI:30616"/>
        <dbReference type="ChEBI" id="CHEBI:83421"/>
        <dbReference type="ChEBI" id="CHEBI:456216"/>
        <dbReference type="EC" id="2.7.11.1"/>
    </reaction>
</comment>
<keyword evidence="2" id="KW-0723">Serine/threonine-protein kinase</keyword>
<organism evidence="9 10">
    <name type="scientific">Castilleja foliolosa</name>
    <dbReference type="NCBI Taxonomy" id="1961234"/>
    <lineage>
        <taxon>Eukaryota</taxon>
        <taxon>Viridiplantae</taxon>
        <taxon>Streptophyta</taxon>
        <taxon>Embryophyta</taxon>
        <taxon>Tracheophyta</taxon>
        <taxon>Spermatophyta</taxon>
        <taxon>Magnoliopsida</taxon>
        <taxon>eudicotyledons</taxon>
        <taxon>Gunneridae</taxon>
        <taxon>Pentapetalae</taxon>
        <taxon>asterids</taxon>
        <taxon>lamiids</taxon>
        <taxon>Lamiales</taxon>
        <taxon>Orobanchaceae</taxon>
        <taxon>Pedicularideae</taxon>
        <taxon>Castillejinae</taxon>
        <taxon>Castilleja</taxon>
    </lineage>
</organism>
<keyword evidence="10" id="KW-1185">Reference proteome</keyword>
<gene>
    <name evidence="9" type="ORF">CASFOL_042899</name>
</gene>
<evidence type="ECO:0000256" key="8">
    <source>
        <dbReference type="ARBA" id="ARBA00048679"/>
    </source>
</evidence>
<dbReference type="PANTHER" id="PTHR47634">
    <property type="entry name" value="PROTEIN KINASE DOMAIN-CONTAINING PROTEIN-RELATED"/>
    <property type="match status" value="1"/>
</dbReference>
<comment type="caution">
    <text evidence="9">The sequence shown here is derived from an EMBL/GenBank/DDBJ whole genome shotgun (WGS) entry which is preliminary data.</text>
</comment>
<dbReference type="EC" id="2.7.11.1" evidence="1"/>
<accession>A0ABD3B791</accession>
<sequence length="57" mass="6655">MVARRSNYTSEDGGTEGYRRGGYHIVRIGDTFKDERYIVQSKLGWGHFSTVWLSWDI</sequence>
<name>A0ABD3B791_9LAMI</name>
<evidence type="ECO:0000256" key="2">
    <source>
        <dbReference type="ARBA" id="ARBA00022527"/>
    </source>
</evidence>
<evidence type="ECO:0000256" key="6">
    <source>
        <dbReference type="ARBA" id="ARBA00022840"/>
    </source>
</evidence>
<comment type="catalytic activity">
    <reaction evidence="7">
        <text>L-threonyl-[protein] + ATP = O-phospho-L-threonyl-[protein] + ADP + H(+)</text>
        <dbReference type="Rhea" id="RHEA:46608"/>
        <dbReference type="Rhea" id="RHEA-COMP:11060"/>
        <dbReference type="Rhea" id="RHEA-COMP:11605"/>
        <dbReference type="ChEBI" id="CHEBI:15378"/>
        <dbReference type="ChEBI" id="CHEBI:30013"/>
        <dbReference type="ChEBI" id="CHEBI:30616"/>
        <dbReference type="ChEBI" id="CHEBI:61977"/>
        <dbReference type="ChEBI" id="CHEBI:456216"/>
        <dbReference type="EC" id="2.7.11.1"/>
    </reaction>
</comment>
<evidence type="ECO:0000256" key="4">
    <source>
        <dbReference type="ARBA" id="ARBA00022741"/>
    </source>
</evidence>
<dbReference type="PANTHER" id="PTHR47634:SF9">
    <property type="entry name" value="PROTEIN KINASE DOMAIN-CONTAINING PROTEIN-RELATED"/>
    <property type="match status" value="1"/>
</dbReference>
<protein>
    <recommendedName>
        <fullName evidence="1">non-specific serine/threonine protein kinase</fullName>
        <ecNumber evidence="1">2.7.11.1</ecNumber>
    </recommendedName>
</protein>
<evidence type="ECO:0000313" key="9">
    <source>
        <dbReference type="EMBL" id="KAL3613208.1"/>
    </source>
</evidence>
<evidence type="ECO:0000313" key="10">
    <source>
        <dbReference type="Proteomes" id="UP001632038"/>
    </source>
</evidence>
<proteinExistence type="predicted"/>